<protein>
    <recommendedName>
        <fullName evidence="2">Aldehyde-activating protein</fullName>
    </recommendedName>
</protein>
<sequence length="132" mass="14553">MSETIAEFGCEVCCAPSAEAVWRDRATVFAHGTDVVDDSHFMVSTRRCRTCGQHFASIFTEFIDWKNGDDAQYLTLLPVTPPEADALAAGTLTPFRLGTLGAGRRYLNHDRPSGGPSRVYWRTGPFMVVEGH</sequence>
<accession>A0AB39TTH8</accession>
<dbReference type="AlphaFoldDB" id="A0AB39TTH8"/>
<reference evidence="1" key="1">
    <citation type="submission" date="2024-07" db="EMBL/GenBank/DDBJ databases">
        <authorList>
            <person name="Yu S.T."/>
        </authorList>
    </citation>
    <scope>NUCLEOTIDE SEQUENCE</scope>
    <source>
        <strain evidence="1">Y1</strain>
    </source>
</reference>
<name>A0AB39TTH8_9ACTN</name>
<organism evidence="1">
    <name type="scientific">Streptomyces sp. Y1</name>
    <dbReference type="NCBI Taxonomy" id="3238634"/>
    <lineage>
        <taxon>Bacteria</taxon>
        <taxon>Bacillati</taxon>
        <taxon>Actinomycetota</taxon>
        <taxon>Actinomycetes</taxon>
        <taxon>Kitasatosporales</taxon>
        <taxon>Streptomycetaceae</taxon>
        <taxon>Streptomyces</taxon>
    </lineage>
</organism>
<evidence type="ECO:0000313" key="1">
    <source>
        <dbReference type="EMBL" id="XDQ82558.1"/>
    </source>
</evidence>
<proteinExistence type="predicted"/>
<dbReference type="EMBL" id="CP163445">
    <property type="protein sequence ID" value="XDQ82558.1"/>
    <property type="molecule type" value="Genomic_DNA"/>
</dbReference>
<evidence type="ECO:0008006" key="2">
    <source>
        <dbReference type="Google" id="ProtNLM"/>
    </source>
</evidence>
<gene>
    <name evidence="1" type="ORF">AB2U05_30720</name>
</gene>
<dbReference type="RefSeq" id="WP_157881956.1">
    <property type="nucleotide sequence ID" value="NZ_CP163445.1"/>
</dbReference>